<dbReference type="SUPFAM" id="SSF53822">
    <property type="entry name" value="Periplasmic binding protein-like I"/>
    <property type="match status" value="1"/>
</dbReference>
<dbReference type="InterPro" id="IPR036097">
    <property type="entry name" value="HisK_dim/P_sf"/>
</dbReference>
<keyword evidence="6" id="KW-0418">Kinase</keyword>
<feature type="modified residue" description="4-aspartylphosphate" evidence="12">
    <location>
        <position position="728"/>
    </location>
</feature>
<keyword evidence="8" id="KW-0902">Two-component regulatory system</keyword>
<dbReference type="InterPro" id="IPR018062">
    <property type="entry name" value="HTH_AraC-typ_CS"/>
</dbReference>
<dbReference type="GO" id="GO:0000155">
    <property type="term" value="F:phosphorelay sensor kinase activity"/>
    <property type="evidence" value="ECO:0007669"/>
    <property type="project" value="InterPro"/>
</dbReference>
<evidence type="ECO:0000256" key="13">
    <source>
        <dbReference type="SAM" id="Coils"/>
    </source>
</evidence>
<keyword evidence="7" id="KW-0067">ATP-binding</keyword>
<feature type="domain" description="Histidine kinase" evidence="17">
    <location>
        <begin position="413"/>
        <end position="628"/>
    </location>
</feature>
<dbReference type="InterPro" id="IPR036890">
    <property type="entry name" value="HATPase_C_sf"/>
</dbReference>
<dbReference type="SMART" id="SM00387">
    <property type="entry name" value="HATPase_c"/>
    <property type="match status" value="1"/>
</dbReference>
<gene>
    <name evidence="19" type="ORF">FYC62_16565</name>
</gene>
<dbReference type="PROSITE" id="PS01124">
    <property type="entry name" value="HTH_ARAC_FAMILY_2"/>
    <property type="match status" value="1"/>
</dbReference>
<dbReference type="GO" id="GO:0005524">
    <property type="term" value="F:ATP binding"/>
    <property type="evidence" value="ECO:0007669"/>
    <property type="project" value="UniProtKB-KW"/>
</dbReference>
<evidence type="ECO:0000256" key="7">
    <source>
        <dbReference type="ARBA" id="ARBA00022840"/>
    </source>
</evidence>
<evidence type="ECO:0000256" key="1">
    <source>
        <dbReference type="ARBA" id="ARBA00000085"/>
    </source>
</evidence>
<dbReference type="RefSeq" id="WP_149075746.1">
    <property type="nucleotide sequence ID" value="NZ_CP043329.1"/>
</dbReference>
<protein>
    <recommendedName>
        <fullName evidence="2">histidine kinase</fullName>
        <ecNumber evidence="2">2.7.13.3</ecNumber>
    </recommendedName>
</protein>
<keyword evidence="9" id="KW-0805">Transcription regulation</keyword>
<dbReference type="InterPro" id="IPR003661">
    <property type="entry name" value="HisK_dim/P_dom"/>
</dbReference>
<evidence type="ECO:0000256" key="2">
    <source>
        <dbReference type="ARBA" id="ARBA00012438"/>
    </source>
</evidence>
<dbReference type="CDD" id="cd06308">
    <property type="entry name" value="PBP1_sensor_kinase-like"/>
    <property type="match status" value="1"/>
</dbReference>
<evidence type="ECO:0000313" key="20">
    <source>
        <dbReference type="Proteomes" id="UP000323653"/>
    </source>
</evidence>
<dbReference type="SMART" id="SM00342">
    <property type="entry name" value="HTH_ARAC"/>
    <property type="match status" value="1"/>
</dbReference>
<dbReference type="Proteomes" id="UP000323653">
    <property type="component" value="Chromosome"/>
</dbReference>
<dbReference type="PANTHER" id="PTHR43547:SF2">
    <property type="entry name" value="HYBRID SIGNAL TRANSDUCTION HISTIDINE KINASE C"/>
    <property type="match status" value="1"/>
</dbReference>
<dbReference type="GO" id="GO:0043565">
    <property type="term" value="F:sequence-specific DNA binding"/>
    <property type="evidence" value="ECO:0007669"/>
    <property type="project" value="InterPro"/>
</dbReference>
<dbReference type="KEGG" id="pej:FYC62_16565"/>
<evidence type="ECO:0000256" key="8">
    <source>
        <dbReference type="ARBA" id="ARBA00023012"/>
    </source>
</evidence>
<dbReference type="PROSITE" id="PS50109">
    <property type="entry name" value="HIS_KIN"/>
    <property type="match status" value="1"/>
</dbReference>
<dbReference type="InterPro" id="IPR003594">
    <property type="entry name" value="HATPase_dom"/>
</dbReference>
<organism evidence="19 20">
    <name type="scientific">Pedobacter aquae</name>
    <dbReference type="NCBI Taxonomy" id="2605747"/>
    <lineage>
        <taxon>Bacteria</taxon>
        <taxon>Pseudomonadati</taxon>
        <taxon>Bacteroidota</taxon>
        <taxon>Sphingobacteriia</taxon>
        <taxon>Sphingobacteriales</taxon>
        <taxon>Sphingobacteriaceae</taxon>
        <taxon>Pedobacter</taxon>
    </lineage>
</organism>
<dbReference type="PANTHER" id="PTHR43547">
    <property type="entry name" value="TWO-COMPONENT HISTIDINE KINASE"/>
    <property type="match status" value="1"/>
</dbReference>
<dbReference type="SMART" id="SM00448">
    <property type="entry name" value="REC"/>
    <property type="match status" value="1"/>
</dbReference>
<evidence type="ECO:0000256" key="11">
    <source>
        <dbReference type="ARBA" id="ARBA00023163"/>
    </source>
</evidence>
<evidence type="ECO:0000259" key="16">
    <source>
        <dbReference type="PROSITE" id="PS01124"/>
    </source>
</evidence>
<proteinExistence type="predicted"/>
<dbReference type="Pfam" id="PF12833">
    <property type="entry name" value="HTH_18"/>
    <property type="match status" value="1"/>
</dbReference>
<dbReference type="SMART" id="SM00388">
    <property type="entry name" value="HisKA"/>
    <property type="match status" value="1"/>
</dbReference>
<feature type="transmembrane region" description="Helical" evidence="14">
    <location>
        <begin position="346"/>
        <end position="369"/>
    </location>
</feature>
<keyword evidence="15" id="KW-0732">Signal</keyword>
<dbReference type="InterPro" id="IPR011006">
    <property type="entry name" value="CheY-like_superfamily"/>
</dbReference>
<dbReference type="Pfam" id="PF00072">
    <property type="entry name" value="Response_reg"/>
    <property type="match status" value="1"/>
</dbReference>
<dbReference type="InterPro" id="IPR028082">
    <property type="entry name" value="Peripla_BP_I"/>
</dbReference>
<evidence type="ECO:0000256" key="10">
    <source>
        <dbReference type="ARBA" id="ARBA00023125"/>
    </source>
</evidence>
<keyword evidence="14" id="KW-0472">Membrane</keyword>
<dbReference type="InterPro" id="IPR005467">
    <property type="entry name" value="His_kinase_dom"/>
</dbReference>
<evidence type="ECO:0000256" key="6">
    <source>
        <dbReference type="ARBA" id="ARBA00022777"/>
    </source>
</evidence>
<keyword evidence="20" id="KW-1185">Reference proteome</keyword>
<dbReference type="SUPFAM" id="SSF47384">
    <property type="entry name" value="Homodimeric domain of signal transducing histidine kinase"/>
    <property type="match status" value="1"/>
</dbReference>
<dbReference type="Gene3D" id="3.30.565.10">
    <property type="entry name" value="Histidine kinase-like ATPase, C-terminal domain"/>
    <property type="match status" value="1"/>
</dbReference>
<dbReference type="InterPro" id="IPR009057">
    <property type="entry name" value="Homeodomain-like_sf"/>
</dbReference>
<evidence type="ECO:0000256" key="14">
    <source>
        <dbReference type="SAM" id="Phobius"/>
    </source>
</evidence>
<name>A0A5C0VNJ9_9SPHI</name>
<keyword evidence="13" id="KW-0175">Coiled coil</keyword>
<keyword evidence="11" id="KW-0804">Transcription</keyword>
<dbReference type="CDD" id="cd00082">
    <property type="entry name" value="HisKA"/>
    <property type="match status" value="1"/>
</dbReference>
<feature type="domain" description="HTH araC/xylS-type" evidence="16">
    <location>
        <begin position="827"/>
        <end position="926"/>
    </location>
</feature>
<dbReference type="Gene3D" id="1.10.10.60">
    <property type="entry name" value="Homeodomain-like"/>
    <property type="match status" value="1"/>
</dbReference>
<dbReference type="Gene3D" id="3.40.50.2300">
    <property type="match status" value="3"/>
</dbReference>
<accession>A0A5C0VNJ9</accession>
<keyword evidence="4" id="KW-0808">Transferase</keyword>
<dbReference type="InterPro" id="IPR004358">
    <property type="entry name" value="Sig_transdc_His_kin-like_C"/>
</dbReference>
<dbReference type="Pfam" id="PF02518">
    <property type="entry name" value="HATPase_c"/>
    <property type="match status" value="1"/>
</dbReference>
<reference evidence="19 20" key="1">
    <citation type="submission" date="2019-08" db="EMBL/GenBank/DDBJ databases">
        <title>Pedobacter sp. nov., isolated from Han river, South Korea.</title>
        <authorList>
            <person name="Lee D.-H."/>
            <person name="Kim Y.-S."/>
            <person name="Hwang E.-M."/>
            <person name="Le Tran T.C."/>
            <person name="Cha C.-J."/>
        </authorList>
    </citation>
    <scope>NUCLEOTIDE SEQUENCE [LARGE SCALE GENOMIC DNA]</scope>
    <source>
        <strain evidence="19 20">CJ43</strain>
    </source>
</reference>
<keyword evidence="14" id="KW-1133">Transmembrane helix</keyword>
<dbReference type="Pfam" id="PF00512">
    <property type="entry name" value="HisKA"/>
    <property type="match status" value="1"/>
</dbReference>
<dbReference type="EMBL" id="CP043329">
    <property type="protein sequence ID" value="QEK53111.1"/>
    <property type="molecule type" value="Genomic_DNA"/>
</dbReference>
<dbReference type="PROSITE" id="PS50110">
    <property type="entry name" value="RESPONSE_REGULATORY"/>
    <property type="match status" value="1"/>
</dbReference>
<evidence type="ECO:0000256" key="3">
    <source>
        <dbReference type="ARBA" id="ARBA00022553"/>
    </source>
</evidence>
<dbReference type="CDD" id="cd17574">
    <property type="entry name" value="REC_OmpR"/>
    <property type="match status" value="1"/>
</dbReference>
<sequence>MNISYLYLFNKKTITLLSFLLLLTTSCFQSKSPGSREEYVIGFSQCVGSDQWRKTMLDEVKRELSFESGITLYYEDADNDSRRQIEQVKSLLARKIDLLIISPNEANPLTPVVEEVFKKGIPVVVIDRKTNSNLYTAYVGADNYEIGKMAGEYLANRLNRTGKIWEVMGLPGSSPAIERQRGFYDAIKKFPNVKITEQVYGNWLLDKAEKEVLNIKSKDVDAIFAHNDQMALGAYNALKSNKLEKSVKIIGVDALPNGGQKFVGDGIISASMLYPTGGKEAIRTSLAILKKESFEKENILKSVVIDATNVQLMKMQIEKMDNQQEDIERQQNMLSEQNKIYKDQQFILNVLIISLVLALIFGGIAFLALSENWKSNKKLETKNHEIIAQQEELIKMSAQAKVASEAKFNFFTNISHEFRTPLTLIISPLEELIADTSVPPAVSNSLKLINRNVVRLLRLVNQLIEFRKIEYDGMKIKPSKNNITVFCKDIIYAFKDIAQKRNIELKFKSTVNDLEVWFDVNMLDKVLFNLLSNAFKFTNSGDKIKVTIELENDEFIKIVVQDTGLGMAEDDSKHAFELFYQGKTHQTKGSGLGLTLSKEIVELHKGKILVNSQLGLGTTFTVMLPTGDKHFNIDETYSYQTDKTTNYDDIKIYTTELENIAISSSETHKKEDNIAPHEFSILIIEDNDDLRNFLAQKLSSEYEVYAVSDGLQGIREAFDQVPDLIISDVVLPNKSGTEIVQTLKNDMRTSHIPIVLLTAKGSIEQRIEGIETMADAYITKPFNLQHLKASVKNLLFNRNLLKTRFTTEIATDNRHNVTNKLDKKFLSEFASIVESNIANEKFNVDDICKQIGISRVQLYRKVKALMDTNITDYILNRRLQRAKYLLLNEDLTIAEITYQVGFASPTYFSTVFKTQNGCTPSEYKKNKSDLLG</sequence>
<feature type="coiled-coil region" evidence="13">
    <location>
        <begin position="310"/>
        <end position="340"/>
    </location>
</feature>
<dbReference type="PRINTS" id="PR00344">
    <property type="entry name" value="BCTRLSENSOR"/>
</dbReference>
<feature type="domain" description="Response regulatory" evidence="18">
    <location>
        <begin position="680"/>
        <end position="795"/>
    </location>
</feature>
<dbReference type="PROSITE" id="PS00041">
    <property type="entry name" value="HTH_ARAC_FAMILY_1"/>
    <property type="match status" value="1"/>
</dbReference>
<dbReference type="SUPFAM" id="SSF55874">
    <property type="entry name" value="ATPase domain of HSP90 chaperone/DNA topoisomerase II/histidine kinase"/>
    <property type="match status" value="1"/>
</dbReference>
<dbReference type="SUPFAM" id="SSF52172">
    <property type="entry name" value="CheY-like"/>
    <property type="match status" value="1"/>
</dbReference>
<feature type="signal peptide" evidence="15">
    <location>
        <begin position="1"/>
        <end position="30"/>
    </location>
</feature>
<evidence type="ECO:0000259" key="17">
    <source>
        <dbReference type="PROSITE" id="PS50109"/>
    </source>
</evidence>
<keyword evidence="3 12" id="KW-0597">Phosphoprotein</keyword>
<keyword evidence="14" id="KW-0812">Transmembrane</keyword>
<dbReference type="InterPro" id="IPR025997">
    <property type="entry name" value="SBP_2_dom"/>
</dbReference>
<dbReference type="AlphaFoldDB" id="A0A5C0VNJ9"/>
<keyword evidence="10" id="KW-0238">DNA-binding</keyword>
<dbReference type="InterPro" id="IPR018060">
    <property type="entry name" value="HTH_AraC"/>
</dbReference>
<evidence type="ECO:0000256" key="12">
    <source>
        <dbReference type="PROSITE-ProRule" id="PRU00169"/>
    </source>
</evidence>
<evidence type="ECO:0000256" key="15">
    <source>
        <dbReference type="SAM" id="SignalP"/>
    </source>
</evidence>
<dbReference type="Pfam" id="PF13407">
    <property type="entry name" value="Peripla_BP_4"/>
    <property type="match status" value="1"/>
</dbReference>
<dbReference type="InterPro" id="IPR001789">
    <property type="entry name" value="Sig_transdc_resp-reg_receiver"/>
</dbReference>
<evidence type="ECO:0000259" key="18">
    <source>
        <dbReference type="PROSITE" id="PS50110"/>
    </source>
</evidence>
<dbReference type="Gene3D" id="1.10.287.130">
    <property type="match status" value="1"/>
</dbReference>
<dbReference type="FunFam" id="1.10.287.130:FF:000045">
    <property type="entry name" value="Two-component system sensor histidine kinase/response regulator"/>
    <property type="match status" value="1"/>
</dbReference>
<dbReference type="GO" id="GO:0003700">
    <property type="term" value="F:DNA-binding transcription factor activity"/>
    <property type="evidence" value="ECO:0007669"/>
    <property type="project" value="InterPro"/>
</dbReference>
<keyword evidence="5" id="KW-0547">Nucleotide-binding</keyword>
<evidence type="ECO:0000313" key="19">
    <source>
        <dbReference type="EMBL" id="QEK53111.1"/>
    </source>
</evidence>
<evidence type="ECO:0000256" key="4">
    <source>
        <dbReference type="ARBA" id="ARBA00022679"/>
    </source>
</evidence>
<comment type="catalytic activity">
    <reaction evidence="1">
        <text>ATP + protein L-histidine = ADP + protein N-phospho-L-histidine.</text>
        <dbReference type="EC" id="2.7.13.3"/>
    </reaction>
</comment>
<dbReference type="SUPFAM" id="SSF46689">
    <property type="entry name" value="Homeodomain-like"/>
    <property type="match status" value="1"/>
</dbReference>
<evidence type="ECO:0000256" key="5">
    <source>
        <dbReference type="ARBA" id="ARBA00022741"/>
    </source>
</evidence>
<dbReference type="FunFam" id="3.30.565.10:FF:000037">
    <property type="entry name" value="Hybrid sensor histidine kinase/response regulator"/>
    <property type="match status" value="1"/>
</dbReference>
<feature type="chain" id="PRO_5022818455" description="histidine kinase" evidence="15">
    <location>
        <begin position="31"/>
        <end position="932"/>
    </location>
</feature>
<evidence type="ECO:0000256" key="9">
    <source>
        <dbReference type="ARBA" id="ARBA00023015"/>
    </source>
</evidence>
<dbReference type="EC" id="2.7.13.3" evidence="2"/>